<sequence>MCESIYRYIICTVILLVKGLKSLSVVEKIHIKSELFIFFSTFFCIINMKNKIEIIKKLTPMDDCFMRVLFKEKSPICNYLLQTITGIKDLDIVMWETQSDMKALYGSHSLIFDVLAQDSKGVFYNIEFQNGGSKTILDRAIYHEALLISNKALKENEEFSNLRRCITIFLMPNDIFDGKKQLYEFTLAEKNNRLYESDKVSIIFINSKNKGNKELDDLMHDLLTADPEEMKTEVFKREVSKFKTTRRGVKNMCKELEDYVKEREKHGFKQGKIEGKNEGKKEGKIEGKILTYINLIEKGAINVDEAARYADMSVKALKKEAKRLGASL</sequence>
<accession>A0A7X2TR46</accession>
<reference evidence="1 2" key="1">
    <citation type="submission" date="2019-08" db="EMBL/GenBank/DDBJ databases">
        <title>In-depth cultivation of the pig gut microbiome towards novel bacterial diversity and tailored functional studies.</title>
        <authorList>
            <person name="Wylensek D."/>
            <person name="Hitch T.C.A."/>
            <person name="Clavel T."/>
        </authorList>
    </citation>
    <scope>NUCLEOTIDE SEQUENCE [LARGE SCALE GENOMIC DNA]</scope>
    <source>
        <strain evidence="1 2">NM-380-WT-3C1</strain>
    </source>
</reference>
<dbReference type="Pfam" id="PF12784">
    <property type="entry name" value="PDDEXK_2"/>
    <property type="match status" value="1"/>
</dbReference>
<proteinExistence type="predicted"/>
<dbReference type="InterPro" id="IPR010106">
    <property type="entry name" value="RpnA"/>
</dbReference>
<dbReference type="Proteomes" id="UP000460549">
    <property type="component" value="Unassembled WGS sequence"/>
</dbReference>
<evidence type="ECO:0000313" key="1">
    <source>
        <dbReference type="EMBL" id="MSU06427.1"/>
    </source>
</evidence>
<keyword evidence="2" id="KW-1185">Reference proteome</keyword>
<gene>
    <name evidence="1" type="ORF">FYJ80_06480</name>
</gene>
<name>A0A7X2TR46_9SPIO</name>
<dbReference type="EMBL" id="VUNN01000011">
    <property type="protein sequence ID" value="MSU06427.1"/>
    <property type="molecule type" value="Genomic_DNA"/>
</dbReference>
<protein>
    <submittedName>
        <fullName evidence="1">Rpn family recombination-promoting nuclease/putative transposase</fullName>
    </submittedName>
</protein>
<evidence type="ECO:0000313" key="2">
    <source>
        <dbReference type="Proteomes" id="UP000460549"/>
    </source>
</evidence>
<organism evidence="1 2">
    <name type="scientific">Bullifex porci</name>
    <dbReference type="NCBI Taxonomy" id="2606638"/>
    <lineage>
        <taxon>Bacteria</taxon>
        <taxon>Pseudomonadati</taxon>
        <taxon>Spirochaetota</taxon>
        <taxon>Spirochaetia</taxon>
        <taxon>Spirochaetales</taxon>
        <taxon>Spirochaetaceae</taxon>
        <taxon>Bullifex</taxon>
    </lineage>
</organism>
<comment type="caution">
    <text evidence="1">The sequence shown here is derived from an EMBL/GenBank/DDBJ whole genome shotgun (WGS) entry which is preliminary data.</text>
</comment>
<dbReference type="NCBIfam" id="TIGR01784">
    <property type="entry name" value="T_den_put_tspse"/>
    <property type="match status" value="1"/>
</dbReference>
<dbReference type="AlphaFoldDB" id="A0A7X2TR46"/>